<dbReference type="EC" id="2.3.1.-" evidence="2"/>
<dbReference type="CDD" id="cd04301">
    <property type="entry name" value="NAT_SF"/>
    <property type="match status" value="1"/>
</dbReference>
<dbReference type="Proteomes" id="UP000830167">
    <property type="component" value="Chromosome"/>
</dbReference>
<dbReference type="GO" id="GO:0016746">
    <property type="term" value="F:acyltransferase activity"/>
    <property type="evidence" value="ECO:0007669"/>
    <property type="project" value="UniProtKB-KW"/>
</dbReference>
<reference evidence="2" key="1">
    <citation type="submission" date="2021-12" db="EMBL/GenBank/DDBJ databases">
        <title>Alicyclobacillaceae gen. nov., sp. nov., isolated from chalcocite enrichment system.</title>
        <authorList>
            <person name="Jiang Z."/>
        </authorList>
    </citation>
    <scope>NUCLEOTIDE SEQUENCE</scope>
    <source>
        <strain evidence="2">MYW30-H2</strain>
    </source>
</reference>
<keyword evidence="2" id="KW-0808">Transferase</keyword>
<dbReference type="Pfam" id="PF00583">
    <property type="entry name" value="Acetyltransf_1"/>
    <property type="match status" value="1"/>
</dbReference>
<dbReference type="PANTHER" id="PTHR43328:SF1">
    <property type="entry name" value="N-ACETYLTRANSFERASE DOMAIN-CONTAINING PROTEIN"/>
    <property type="match status" value="1"/>
</dbReference>
<sequence length="169" mass="18836">MDLVVRPVQTIDASSIHRISIQDTVYPNMFCLPSLRVEQMTALLNNLGPNEHEFVAELDGTVVGYVGLNQEHGRKNHIGYLFIGVDGKHHGKGIGTALLNKILDLADHWLLLERVELEVLATNPRAQSLYERFGFVVEGRKKGAMIHAGKYVDVVFLARLRPNGILSKV</sequence>
<dbReference type="EMBL" id="CP089291">
    <property type="protein sequence ID" value="UOF89579.1"/>
    <property type="molecule type" value="Genomic_DNA"/>
</dbReference>
<dbReference type="SUPFAM" id="SSF55729">
    <property type="entry name" value="Acyl-CoA N-acyltransferases (Nat)"/>
    <property type="match status" value="1"/>
</dbReference>
<feature type="domain" description="N-acetyltransferase" evidence="1">
    <location>
        <begin position="46"/>
        <end position="135"/>
    </location>
</feature>
<organism evidence="2 3">
    <name type="scientific">Fodinisporobacter ferrooxydans</name>
    <dbReference type="NCBI Taxonomy" id="2901836"/>
    <lineage>
        <taxon>Bacteria</taxon>
        <taxon>Bacillati</taxon>
        <taxon>Bacillota</taxon>
        <taxon>Bacilli</taxon>
        <taxon>Bacillales</taxon>
        <taxon>Alicyclobacillaceae</taxon>
        <taxon>Fodinisporobacter</taxon>
    </lineage>
</organism>
<dbReference type="Gene3D" id="3.40.630.30">
    <property type="match status" value="1"/>
</dbReference>
<dbReference type="PANTHER" id="PTHR43328">
    <property type="entry name" value="ACETYLTRANSFERASE-RELATED"/>
    <property type="match status" value="1"/>
</dbReference>
<accession>A0ABY4CH03</accession>
<evidence type="ECO:0000313" key="2">
    <source>
        <dbReference type="EMBL" id="UOF89579.1"/>
    </source>
</evidence>
<evidence type="ECO:0000313" key="3">
    <source>
        <dbReference type="Proteomes" id="UP000830167"/>
    </source>
</evidence>
<proteinExistence type="predicted"/>
<dbReference type="InterPro" id="IPR000182">
    <property type="entry name" value="GNAT_dom"/>
</dbReference>
<dbReference type="InterPro" id="IPR016181">
    <property type="entry name" value="Acyl_CoA_acyltransferase"/>
</dbReference>
<dbReference type="RefSeq" id="WP_347436269.1">
    <property type="nucleotide sequence ID" value="NZ_CP089291.1"/>
</dbReference>
<keyword evidence="3" id="KW-1185">Reference proteome</keyword>
<protein>
    <submittedName>
        <fullName evidence="2">GNAT family N-acetyltransferase</fullName>
        <ecNumber evidence="2">2.3.1.-</ecNumber>
    </submittedName>
</protein>
<keyword evidence="2" id="KW-0012">Acyltransferase</keyword>
<name>A0ABY4CH03_9BACL</name>
<gene>
    <name evidence="2" type="ORF">LSG31_17070</name>
</gene>
<evidence type="ECO:0000259" key="1">
    <source>
        <dbReference type="Pfam" id="PF00583"/>
    </source>
</evidence>